<dbReference type="Gene3D" id="2.30.30.40">
    <property type="entry name" value="SH3 Domains"/>
    <property type="match status" value="1"/>
</dbReference>
<evidence type="ECO:0000256" key="1">
    <source>
        <dbReference type="SAM" id="Phobius"/>
    </source>
</evidence>
<evidence type="ECO:0000313" key="2">
    <source>
        <dbReference type="EMBL" id="ADV50529.1"/>
    </source>
</evidence>
<evidence type="ECO:0008006" key="4">
    <source>
        <dbReference type="Google" id="ProtNLM"/>
    </source>
</evidence>
<dbReference type="Proteomes" id="UP000008634">
    <property type="component" value="Chromosome"/>
</dbReference>
<dbReference type="eggNOG" id="ENOG5033543">
    <property type="taxonomic scope" value="Bacteria"/>
</dbReference>
<keyword evidence="3" id="KW-1185">Reference proteome</keyword>
<dbReference type="PROSITE" id="PS51257">
    <property type="entry name" value="PROKAR_LIPOPROTEIN"/>
    <property type="match status" value="1"/>
</dbReference>
<dbReference type="EMBL" id="CP002453">
    <property type="protein sequence ID" value="ADV50529.1"/>
    <property type="molecule type" value="Genomic_DNA"/>
</dbReference>
<evidence type="ECO:0000313" key="3">
    <source>
        <dbReference type="Proteomes" id="UP000008634"/>
    </source>
</evidence>
<gene>
    <name evidence="2" type="ordered locus">Celal_3260</name>
</gene>
<dbReference type="KEGG" id="cao:Celal_3260"/>
<reference evidence="2 3" key="1">
    <citation type="journal article" date="2010" name="Stand. Genomic Sci.">
        <title>Complete genome sequence of Cellulophaga algicola type strain (IC166).</title>
        <authorList>
            <person name="Abt B."/>
            <person name="Lu M."/>
            <person name="Misra M."/>
            <person name="Han C."/>
            <person name="Nolan M."/>
            <person name="Lucas S."/>
            <person name="Hammon N."/>
            <person name="Deshpande S."/>
            <person name="Cheng J.F."/>
            <person name="Tapia R."/>
            <person name="Goodwin L."/>
            <person name="Pitluck S."/>
            <person name="Liolios K."/>
            <person name="Pagani I."/>
            <person name="Ivanova N."/>
            <person name="Mavromatis K."/>
            <person name="Ovchinikova G."/>
            <person name="Pati A."/>
            <person name="Chen A."/>
            <person name="Palaniappan K."/>
            <person name="Land M."/>
            <person name="Hauser L."/>
            <person name="Chang Y.J."/>
            <person name="Jeffries C.D."/>
            <person name="Detter J.C."/>
            <person name="Brambilla E."/>
            <person name="Rohde M."/>
            <person name="Tindall B.J."/>
            <person name="Goker M."/>
            <person name="Woyke T."/>
            <person name="Bristow J."/>
            <person name="Eisen J.A."/>
            <person name="Markowitz V."/>
            <person name="Hugenholtz P."/>
            <person name="Kyrpides N.C."/>
            <person name="Klenk H.P."/>
            <person name="Lapidus A."/>
        </authorList>
    </citation>
    <scope>NUCLEOTIDE SEQUENCE [LARGE SCALE GENOMIC DNA]</scope>
    <source>
        <strain evidence="3">DSM 14237 / IC166 / ACAM 630</strain>
    </source>
</reference>
<dbReference type="HOGENOM" id="CLU_762258_0_0_10"/>
<dbReference type="AlphaFoldDB" id="E6X5H4"/>
<sequence>MPTKKIEHAHICMLTLIMKKLIHFVILIILFSCKTDPKETSAKKEIILHKNTNKEKDSEFKYVIAESGLNYRKKPNGEIIGKFKYGRKVELIEHTHIFETIKDEHILKKGEWLGVKLDQDTVYIFSGYLSNKKISRNSNTSSKTNTNVGEMSIYENLPQLKFSKITKNEFEKIESNPKNILPKINKNDTFFFIKTKNENFKFKVYKDYKENGSWSGSEYIGYYPKLKFYAIETNYTQDYLGFSELTLIDSISNNKYNIISPGDGAVEQPITSPKGNYLVYKYNVMYEFQGCFIGVIKVDELNKNNSKKYLTEFKSYTSEDWAVEEIKWKDNNTLYIKTYKEKHTDKKQRKILDYLKTNLEMKN</sequence>
<proteinExistence type="predicted"/>
<keyword evidence="1" id="KW-0812">Transmembrane</keyword>
<keyword evidence="1" id="KW-0472">Membrane</keyword>
<protein>
    <recommendedName>
        <fullName evidence="4">SH3b domain-containing protein</fullName>
    </recommendedName>
</protein>
<feature type="transmembrane region" description="Helical" evidence="1">
    <location>
        <begin position="12"/>
        <end position="31"/>
    </location>
</feature>
<accession>E6X5H4</accession>
<name>E6X5H4_CELAD</name>
<keyword evidence="1" id="KW-1133">Transmembrane helix</keyword>
<organism evidence="2 3">
    <name type="scientific">Cellulophaga algicola (strain DSM 14237 / IC166 / ACAM 630)</name>
    <dbReference type="NCBI Taxonomy" id="688270"/>
    <lineage>
        <taxon>Bacteria</taxon>
        <taxon>Pseudomonadati</taxon>
        <taxon>Bacteroidota</taxon>
        <taxon>Flavobacteriia</taxon>
        <taxon>Flavobacteriales</taxon>
        <taxon>Flavobacteriaceae</taxon>
        <taxon>Cellulophaga</taxon>
    </lineage>
</organism>